<proteinExistence type="inferred from homology"/>
<keyword evidence="4" id="KW-0479">Metal-binding</keyword>
<evidence type="ECO:0000256" key="10">
    <source>
        <dbReference type="ARBA" id="ARBA00046139"/>
    </source>
</evidence>
<dbReference type="PANTHER" id="PTHR21281:SF0">
    <property type="entry name" value="CYTOCHROME B5 DOMAIN-CONTAINING PROTEIN 1"/>
    <property type="match status" value="1"/>
</dbReference>
<dbReference type="EMBL" id="JRES01000438">
    <property type="protein sequence ID" value="KNC31287.1"/>
    <property type="molecule type" value="Genomic_DNA"/>
</dbReference>
<dbReference type="InterPro" id="IPR001199">
    <property type="entry name" value="Cyt_B5-like_heme/steroid-bd"/>
</dbReference>
<evidence type="ECO:0000256" key="9">
    <source>
        <dbReference type="ARBA" id="ARBA00040649"/>
    </source>
</evidence>
<evidence type="ECO:0000256" key="7">
    <source>
        <dbReference type="ARBA" id="ARBA00023273"/>
    </source>
</evidence>
<sequence length="207" mass="23952">MKYYLYDEVCIHNNKNDFWVVIHRNIFDLTPLLNDRQDTWNVNLDYLLAFGGKDLSNFFHLNNLPKTEISPVTGKPRVLFPPILENAQSALLKTPGKLWSQDPLYHIGQLTKKERKIRLINTLTASTIFMKVCTEDTIYDIQRKYKEIYNNHAGSYLWRKFSNGGQCPGTLILHETLDGNGLIAEDSDIELPLPSIWLYYTDDLTVA</sequence>
<comment type="similarity">
    <text evidence="8">Belongs to the cytochrome b5 family.</text>
</comment>
<keyword evidence="7" id="KW-0966">Cell projection</keyword>
<dbReference type="InterPro" id="IPR036400">
    <property type="entry name" value="Cyt_B5-like_heme/steroid_sf"/>
</dbReference>
<evidence type="ECO:0000259" key="11">
    <source>
        <dbReference type="PROSITE" id="PS50255"/>
    </source>
</evidence>
<evidence type="ECO:0000256" key="2">
    <source>
        <dbReference type="ARBA" id="ARBA00022490"/>
    </source>
</evidence>
<evidence type="ECO:0000313" key="13">
    <source>
        <dbReference type="Proteomes" id="UP000037069"/>
    </source>
</evidence>
<dbReference type="OMA" id="DLTHFFH"/>
<dbReference type="PROSITE" id="PS50255">
    <property type="entry name" value="CYTOCHROME_B5_2"/>
    <property type="match status" value="1"/>
</dbReference>
<gene>
    <name evidence="12" type="ORF">FF38_14317</name>
</gene>
<evidence type="ECO:0000256" key="4">
    <source>
        <dbReference type="ARBA" id="ARBA00022723"/>
    </source>
</evidence>
<dbReference type="GO" id="GO:0005930">
    <property type="term" value="C:axoneme"/>
    <property type="evidence" value="ECO:0007669"/>
    <property type="project" value="UniProtKB-SubCell"/>
</dbReference>
<dbReference type="AlphaFoldDB" id="A0A0L0CGE5"/>
<name>A0A0L0CGE5_LUCCU</name>
<dbReference type="GO" id="GO:0046872">
    <property type="term" value="F:metal ion binding"/>
    <property type="evidence" value="ECO:0007669"/>
    <property type="project" value="UniProtKB-KW"/>
</dbReference>
<evidence type="ECO:0000256" key="6">
    <source>
        <dbReference type="ARBA" id="ARBA00023212"/>
    </source>
</evidence>
<keyword evidence="2" id="KW-0963">Cytoplasm</keyword>
<comment type="function">
    <text evidence="10">Radial spoke stalk protein that binds heme under oxidizing conditions. Required for the coordinated beating of multiple cilia maybe by functioning in a redox signaling pathway.</text>
</comment>
<keyword evidence="13" id="KW-1185">Reference proteome</keyword>
<organism evidence="12 13">
    <name type="scientific">Lucilia cuprina</name>
    <name type="common">Green bottle fly</name>
    <name type="synonym">Australian sheep blowfly</name>
    <dbReference type="NCBI Taxonomy" id="7375"/>
    <lineage>
        <taxon>Eukaryota</taxon>
        <taxon>Metazoa</taxon>
        <taxon>Ecdysozoa</taxon>
        <taxon>Arthropoda</taxon>
        <taxon>Hexapoda</taxon>
        <taxon>Insecta</taxon>
        <taxon>Pterygota</taxon>
        <taxon>Neoptera</taxon>
        <taxon>Endopterygota</taxon>
        <taxon>Diptera</taxon>
        <taxon>Brachycera</taxon>
        <taxon>Muscomorpha</taxon>
        <taxon>Oestroidea</taxon>
        <taxon>Calliphoridae</taxon>
        <taxon>Luciliinae</taxon>
        <taxon>Lucilia</taxon>
    </lineage>
</organism>
<keyword evidence="5" id="KW-0408">Iron</keyword>
<dbReference type="SUPFAM" id="SSF55856">
    <property type="entry name" value="Cytochrome b5-like heme/steroid binding domain"/>
    <property type="match status" value="1"/>
</dbReference>
<keyword evidence="3" id="KW-0349">Heme</keyword>
<keyword evidence="6" id="KW-0206">Cytoskeleton</keyword>
<dbReference type="PANTHER" id="PTHR21281">
    <property type="entry name" value="CYTOCHROME B5 DOMAIN-CONTAINING PROTEIN 1"/>
    <property type="match status" value="1"/>
</dbReference>
<evidence type="ECO:0000256" key="8">
    <source>
        <dbReference type="ARBA" id="ARBA00038168"/>
    </source>
</evidence>
<evidence type="ECO:0000256" key="3">
    <source>
        <dbReference type="ARBA" id="ARBA00022617"/>
    </source>
</evidence>
<dbReference type="Proteomes" id="UP000037069">
    <property type="component" value="Unassembled WGS sequence"/>
</dbReference>
<evidence type="ECO:0000256" key="5">
    <source>
        <dbReference type="ARBA" id="ARBA00023004"/>
    </source>
</evidence>
<dbReference type="STRING" id="7375.A0A0L0CGE5"/>
<comment type="subcellular location">
    <subcellularLocation>
        <location evidence="1">Cytoplasm</location>
        <location evidence="1">Cytoskeleton</location>
        <location evidence="1">Cilium axoneme</location>
    </subcellularLocation>
</comment>
<dbReference type="InterPro" id="IPR052320">
    <property type="entry name" value="Cytochrome_b5_domain"/>
</dbReference>
<reference evidence="12 13" key="1">
    <citation type="journal article" date="2015" name="Nat. Commun.">
        <title>Lucilia cuprina genome unlocks parasitic fly biology to underpin future interventions.</title>
        <authorList>
            <person name="Anstead C.A."/>
            <person name="Korhonen P.K."/>
            <person name="Young N.D."/>
            <person name="Hall R.S."/>
            <person name="Jex A.R."/>
            <person name="Murali S.C."/>
            <person name="Hughes D.S."/>
            <person name="Lee S.F."/>
            <person name="Perry T."/>
            <person name="Stroehlein A.J."/>
            <person name="Ansell B.R."/>
            <person name="Breugelmans B."/>
            <person name="Hofmann A."/>
            <person name="Qu J."/>
            <person name="Dugan S."/>
            <person name="Lee S.L."/>
            <person name="Chao H."/>
            <person name="Dinh H."/>
            <person name="Han Y."/>
            <person name="Doddapaneni H.V."/>
            <person name="Worley K.C."/>
            <person name="Muzny D.M."/>
            <person name="Ioannidis P."/>
            <person name="Waterhouse R.M."/>
            <person name="Zdobnov E.M."/>
            <person name="James P.J."/>
            <person name="Bagnall N.H."/>
            <person name="Kotze A.C."/>
            <person name="Gibbs R.A."/>
            <person name="Richards S."/>
            <person name="Batterham P."/>
            <person name="Gasser R.B."/>
        </authorList>
    </citation>
    <scope>NUCLEOTIDE SEQUENCE [LARGE SCALE GENOMIC DNA]</scope>
    <source>
        <strain evidence="12 13">LS</strain>
        <tissue evidence="12">Full body</tissue>
    </source>
</reference>
<evidence type="ECO:0000313" key="12">
    <source>
        <dbReference type="EMBL" id="KNC31287.1"/>
    </source>
</evidence>
<dbReference type="Gene3D" id="3.10.120.10">
    <property type="entry name" value="Cytochrome b5-like heme/steroid binding domain"/>
    <property type="match status" value="1"/>
</dbReference>
<comment type="caution">
    <text evidence="12">The sequence shown here is derived from an EMBL/GenBank/DDBJ whole genome shotgun (WGS) entry which is preliminary data.</text>
</comment>
<evidence type="ECO:0000256" key="1">
    <source>
        <dbReference type="ARBA" id="ARBA00004430"/>
    </source>
</evidence>
<protein>
    <recommendedName>
        <fullName evidence="9">Cytochrome b5 domain-containing protein 1</fullName>
    </recommendedName>
</protein>
<accession>A0A0L0CGE5</accession>
<dbReference type="OrthoDB" id="260091at2759"/>
<feature type="domain" description="Cytochrome b5 heme-binding" evidence="11">
    <location>
        <begin position="1"/>
        <end position="111"/>
    </location>
</feature>
<dbReference type="Pfam" id="PF00173">
    <property type="entry name" value="Cyt-b5"/>
    <property type="match status" value="1"/>
</dbReference>